<reference evidence="2" key="1">
    <citation type="submission" date="2021-06" db="EMBL/GenBank/DDBJ databases">
        <authorList>
            <person name="Hodson N. C."/>
            <person name="Mongue J. A."/>
            <person name="Jaron S. K."/>
        </authorList>
    </citation>
    <scope>NUCLEOTIDE SEQUENCE</scope>
</reference>
<dbReference type="EMBL" id="CAJVCH010158899">
    <property type="protein sequence ID" value="CAG7728123.1"/>
    <property type="molecule type" value="Genomic_DNA"/>
</dbReference>
<feature type="signal peptide" evidence="1">
    <location>
        <begin position="1"/>
        <end position="21"/>
    </location>
</feature>
<sequence>MTSKITLTIFAILLVLKVVLAVNSVPGRRGDDSELGDIDSMVQEIEENAKSNPITFTPLDRKLLMMRLQQETFSGIHLECQYSENQFVLVRFTDDLNTNRHSNGGFNTLQQRKLNAKRYSACGEFY</sequence>
<accession>A0A8J2JVE3</accession>
<name>A0A8J2JVE3_9HEXA</name>
<keyword evidence="1" id="KW-0732">Signal</keyword>
<proteinExistence type="predicted"/>
<dbReference type="AlphaFoldDB" id="A0A8J2JVE3"/>
<dbReference type="Proteomes" id="UP000708208">
    <property type="component" value="Unassembled WGS sequence"/>
</dbReference>
<evidence type="ECO:0000313" key="2">
    <source>
        <dbReference type="EMBL" id="CAG7728123.1"/>
    </source>
</evidence>
<feature type="chain" id="PRO_5035286783" evidence="1">
    <location>
        <begin position="22"/>
        <end position="126"/>
    </location>
</feature>
<evidence type="ECO:0000313" key="3">
    <source>
        <dbReference type="Proteomes" id="UP000708208"/>
    </source>
</evidence>
<gene>
    <name evidence="2" type="ORF">AFUS01_LOCUS16928</name>
</gene>
<comment type="caution">
    <text evidence="2">The sequence shown here is derived from an EMBL/GenBank/DDBJ whole genome shotgun (WGS) entry which is preliminary data.</text>
</comment>
<evidence type="ECO:0000256" key="1">
    <source>
        <dbReference type="SAM" id="SignalP"/>
    </source>
</evidence>
<protein>
    <submittedName>
        <fullName evidence="2">Uncharacterized protein</fullName>
    </submittedName>
</protein>
<keyword evidence="3" id="KW-1185">Reference proteome</keyword>
<organism evidence="2 3">
    <name type="scientific">Allacma fusca</name>
    <dbReference type="NCBI Taxonomy" id="39272"/>
    <lineage>
        <taxon>Eukaryota</taxon>
        <taxon>Metazoa</taxon>
        <taxon>Ecdysozoa</taxon>
        <taxon>Arthropoda</taxon>
        <taxon>Hexapoda</taxon>
        <taxon>Collembola</taxon>
        <taxon>Symphypleona</taxon>
        <taxon>Sminthuridae</taxon>
        <taxon>Allacma</taxon>
    </lineage>
</organism>